<dbReference type="KEGG" id="vg:77944332"/>
<dbReference type="GeneID" id="77944332"/>
<organism evidence="1 2">
    <name type="scientific">Burkholderia phage BgManors32</name>
    <dbReference type="NCBI Taxonomy" id="2894335"/>
    <lineage>
        <taxon>Viruses</taxon>
        <taxon>Duplodnaviria</taxon>
        <taxon>Heunggongvirae</taxon>
        <taxon>Uroviricota</taxon>
        <taxon>Caudoviricetes</taxon>
        <taxon>Bigmanorsvirus</taxon>
        <taxon>Bigmanorsvirus bgmanors32</taxon>
    </lineage>
</organism>
<sequence>MSHFSVLVIGENVEQQLAPYHEFECTGTDDQFVQDVDLTVEAKARFDNETETCLKAPDGTLHEFFDEHGNWRPEFSQPDPKAPVHDSGRRTHFIPPGYEKIDVPAAMVTTFAEWTQGWYGMKAVPFGAEPDKAGEHKYGFILLNEAGNVLKAIKRTNPNKKWDWWEFGGRWSGFLKLKPGASGELGRRGLMGSCADDGPGRADIARKGDIDFEGMRNKAGVQAAERWDKVEQATGGLLWTNWESVREAHKGDIDTARKVYHAQSAKVAACKALGDPWGEVDEYLTPRDQYIQQARDSSTVTYALVKDSQWAARGEMGWFGVSRDEVDTDGWNRKFNELIDSLPDDTLLTVVDCHI</sequence>
<dbReference type="RefSeq" id="YP_010668189.1">
    <property type="nucleotide sequence ID" value="NC_070955.1"/>
</dbReference>
<evidence type="ECO:0000313" key="1">
    <source>
        <dbReference type="EMBL" id="UEW68587.1"/>
    </source>
</evidence>
<reference evidence="1" key="1">
    <citation type="submission" date="2021-10" db="EMBL/GenBank/DDBJ databases">
        <authorList>
            <person name="Gelman D."/>
            <person name="Alkalay-Oren S."/>
            <person name="Coppenhagen-Glazer S."/>
            <person name="Hazan R."/>
        </authorList>
    </citation>
    <scope>NUCLEOTIDE SEQUENCE</scope>
</reference>
<dbReference type="EMBL" id="OK665842">
    <property type="protein sequence ID" value="UEW68587.1"/>
    <property type="molecule type" value="Genomic_DNA"/>
</dbReference>
<protein>
    <submittedName>
        <fullName evidence="1">Uncharacterized protein</fullName>
    </submittedName>
</protein>
<accession>A0AAE8YEU5</accession>
<dbReference type="Proteomes" id="UP000828188">
    <property type="component" value="Segment"/>
</dbReference>
<name>A0AAE8YEU5_9CAUD</name>
<keyword evidence="2" id="KW-1185">Reference proteome</keyword>
<evidence type="ECO:0000313" key="2">
    <source>
        <dbReference type="Proteomes" id="UP000828188"/>
    </source>
</evidence>
<proteinExistence type="predicted"/>